<dbReference type="EMBL" id="VSSQ01001685">
    <property type="protein sequence ID" value="MPM10379.1"/>
    <property type="molecule type" value="Genomic_DNA"/>
</dbReference>
<keyword evidence="1" id="KW-1133">Transmembrane helix</keyword>
<feature type="transmembrane region" description="Helical" evidence="1">
    <location>
        <begin position="46"/>
        <end position="68"/>
    </location>
</feature>
<accession>A0A644X2S3</accession>
<protein>
    <submittedName>
        <fullName evidence="2">Uncharacterized protein</fullName>
    </submittedName>
</protein>
<reference evidence="2" key="1">
    <citation type="submission" date="2019-08" db="EMBL/GenBank/DDBJ databases">
        <authorList>
            <person name="Kucharzyk K."/>
            <person name="Murdoch R.W."/>
            <person name="Higgins S."/>
            <person name="Loffler F."/>
        </authorList>
    </citation>
    <scope>NUCLEOTIDE SEQUENCE</scope>
</reference>
<keyword evidence="1" id="KW-0472">Membrane</keyword>
<gene>
    <name evidence="2" type="ORF">SDC9_56710</name>
</gene>
<evidence type="ECO:0000313" key="2">
    <source>
        <dbReference type="EMBL" id="MPM10379.1"/>
    </source>
</evidence>
<organism evidence="2">
    <name type="scientific">bioreactor metagenome</name>
    <dbReference type="NCBI Taxonomy" id="1076179"/>
    <lineage>
        <taxon>unclassified sequences</taxon>
        <taxon>metagenomes</taxon>
        <taxon>ecological metagenomes</taxon>
    </lineage>
</organism>
<dbReference type="AlphaFoldDB" id="A0A644X2S3"/>
<sequence length="69" mass="7692">MLSDFGIPSCLVILDCKVINLLSTMNFDTFSSVHLKTVDLASIHSFSILVLLLFTFFEISVFLCTIVAF</sequence>
<proteinExistence type="predicted"/>
<name>A0A644X2S3_9ZZZZ</name>
<evidence type="ECO:0000256" key="1">
    <source>
        <dbReference type="SAM" id="Phobius"/>
    </source>
</evidence>
<keyword evidence="1" id="KW-0812">Transmembrane</keyword>
<comment type="caution">
    <text evidence="2">The sequence shown here is derived from an EMBL/GenBank/DDBJ whole genome shotgun (WGS) entry which is preliminary data.</text>
</comment>